<organism evidence="2 3">
    <name type="scientific">Glarea lozoyensis (strain ATCC 20868 / MF5171)</name>
    <dbReference type="NCBI Taxonomy" id="1116229"/>
    <lineage>
        <taxon>Eukaryota</taxon>
        <taxon>Fungi</taxon>
        <taxon>Dikarya</taxon>
        <taxon>Ascomycota</taxon>
        <taxon>Pezizomycotina</taxon>
        <taxon>Leotiomycetes</taxon>
        <taxon>Helotiales</taxon>
        <taxon>Helotiaceae</taxon>
        <taxon>Glarea</taxon>
    </lineage>
</organism>
<evidence type="ECO:0000313" key="3">
    <source>
        <dbReference type="Proteomes" id="UP000016922"/>
    </source>
</evidence>
<evidence type="ECO:0000256" key="1">
    <source>
        <dbReference type="SAM" id="Phobius"/>
    </source>
</evidence>
<keyword evidence="3" id="KW-1185">Reference proteome</keyword>
<dbReference type="KEGG" id="glz:GLAREA_04258"/>
<proteinExistence type="predicted"/>
<gene>
    <name evidence="2" type="ORF">GLAREA_04258</name>
</gene>
<keyword evidence="1" id="KW-1133">Transmembrane helix</keyword>
<sequence length="75" mass="8442">MSGGVPADTPPKWLHKPSVQAVSVVLLSITMLRFYLVQPCFGARPSNEQRPSILKNQVTSFTFLSWFVGKQMFSR</sequence>
<dbReference type="HOGENOM" id="CLU_2671275_0_0_1"/>
<dbReference type="Proteomes" id="UP000016922">
    <property type="component" value="Unassembled WGS sequence"/>
</dbReference>
<name>S3CLU1_GLAL2</name>
<dbReference type="AlphaFoldDB" id="S3CLU1"/>
<keyword evidence="1" id="KW-0472">Membrane</keyword>
<dbReference type="GeneID" id="19463313"/>
<keyword evidence="1" id="KW-0812">Transmembrane</keyword>
<dbReference type="RefSeq" id="XP_008084826.1">
    <property type="nucleotide sequence ID" value="XM_008086635.1"/>
</dbReference>
<feature type="transmembrane region" description="Helical" evidence="1">
    <location>
        <begin position="18"/>
        <end position="36"/>
    </location>
</feature>
<accession>S3CLU1</accession>
<reference evidence="2 3" key="1">
    <citation type="journal article" date="2013" name="BMC Genomics">
        <title>Genomics-driven discovery of the pneumocandin biosynthetic gene cluster in the fungus Glarea lozoyensis.</title>
        <authorList>
            <person name="Chen L."/>
            <person name="Yue Q."/>
            <person name="Zhang X."/>
            <person name="Xiang M."/>
            <person name="Wang C."/>
            <person name="Li S."/>
            <person name="Che Y."/>
            <person name="Ortiz-Lopez F.J."/>
            <person name="Bills G.F."/>
            <person name="Liu X."/>
            <person name="An Z."/>
        </authorList>
    </citation>
    <scope>NUCLEOTIDE SEQUENCE [LARGE SCALE GENOMIC DNA]</scope>
    <source>
        <strain evidence="3">ATCC 20868 / MF5171</strain>
    </source>
</reference>
<evidence type="ECO:0000313" key="2">
    <source>
        <dbReference type="EMBL" id="EPE27467.1"/>
    </source>
</evidence>
<dbReference type="EMBL" id="KE145369">
    <property type="protein sequence ID" value="EPE27467.1"/>
    <property type="molecule type" value="Genomic_DNA"/>
</dbReference>
<protein>
    <submittedName>
        <fullName evidence="2">Uncharacterized protein</fullName>
    </submittedName>
</protein>